<evidence type="ECO:0000313" key="3">
    <source>
        <dbReference type="Proteomes" id="UP001556367"/>
    </source>
</evidence>
<feature type="compositionally biased region" description="Basic and acidic residues" evidence="1">
    <location>
        <begin position="32"/>
        <end position="43"/>
    </location>
</feature>
<keyword evidence="3" id="KW-1185">Reference proteome</keyword>
<dbReference type="EMBL" id="JASNQZ010000003">
    <property type="protein sequence ID" value="KAL0958628.1"/>
    <property type="molecule type" value="Genomic_DNA"/>
</dbReference>
<protein>
    <submittedName>
        <fullName evidence="2">Uncharacterized protein</fullName>
    </submittedName>
</protein>
<organism evidence="2 3">
    <name type="scientific">Hohenbuehelia grisea</name>
    <dbReference type="NCBI Taxonomy" id="104357"/>
    <lineage>
        <taxon>Eukaryota</taxon>
        <taxon>Fungi</taxon>
        <taxon>Dikarya</taxon>
        <taxon>Basidiomycota</taxon>
        <taxon>Agaricomycotina</taxon>
        <taxon>Agaricomycetes</taxon>
        <taxon>Agaricomycetidae</taxon>
        <taxon>Agaricales</taxon>
        <taxon>Pleurotineae</taxon>
        <taxon>Pleurotaceae</taxon>
        <taxon>Hohenbuehelia</taxon>
    </lineage>
</organism>
<name>A0ABR3JTL6_9AGAR</name>
<proteinExistence type="predicted"/>
<comment type="caution">
    <text evidence="2">The sequence shown here is derived from an EMBL/GenBank/DDBJ whole genome shotgun (WGS) entry which is preliminary data.</text>
</comment>
<accession>A0ABR3JTL6</accession>
<dbReference type="Proteomes" id="UP001556367">
    <property type="component" value="Unassembled WGS sequence"/>
</dbReference>
<feature type="region of interest" description="Disordered" evidence="1">
    <location>
        <begin position="17"/>
        <end position="50"/>
    </location>
</feature>
<evidence type="ECO:0000256" key="1">
    <source>
        <dbReference type="SAM" id="MobiDB-lite"/>
    </source>
</evidence>
<evidence type="ECO:0000313" key="2">
    <source>
        <dbReference type="EMBL" id="KAL0958628.1"/>
    </source>
</evidence>
<sequence length="79" mass="9388">MCTLTAAFARQLFQRTPCTTHSPSSSRRRRIKWEQADDSDPRNNQRPTKCYLVRVSHSALTREEEEEREELRAEVRRPD</sequence>
<reference evidence="3" key="1">
    <citation type="submission" date="2024-06" db="EMBL/GenBank/DDBJ databases">
        <title>Multi-omics analyses provide insights into the biosynthesis of the anticancer antibiotic pleurotin in Hohenbuehelia grisea.</title>
        <authorList>
            <person name="Weaver J.A."/>
            <person name="Alberti F."/>
        </authorList>
    </citation>
    <scope>NUCLEOTIDE SEQUENCE [LARGE SCALE GENOMIC DNA]</scope>
    <source>
        <strain evidence="3">T-177</strain>
    </source>
</reference>
<gene>
    <name evidence="2" type="ORF">HGRIS_013965</name>
</gene>